<name>A0A2C5XFD5_9PEZI</name>
<reference evidence="1 2" key="1">
    <citation type="journal article" date="2013" name="Fungal Biol.">
        <title>Analysis of microsatellite markers in the genome of the plant pathogen Ceratocystis fimbriata.</title>
        <authorList>
            <person name="Simpson M.C."/>
            <person name="Wilken P.M."/>
            <person name="Coetzee M.P."/>
            <person name="Wingfield M.J."/>
            <person name="Wingfield B.D."/>
        </authorList>
    </citation>
    <scope>NUCLEOTIDE SEQUENCE [LARGE SCALE GENOMIC DNA]</scope>
    <source>
        <strain evidence="1 2">CBS 114723</strain>
    </source>
</reference>
<accession>A0A2C5XFD5</accession>
<sequence>MRMAVCTAVQEDREEAKKQSQTQQTIDWAIPPGLRRFYSMHMAAAALTNQCTPRRPPIFDGNLGFFRGTWLGLSSLRACSGY</sequence>
<dbReference type="AlphaFoldDB" id="A0A2C5XFD5"/>
<evidence type="ECO:0000313" key="2">
    <source>
        <dbReference type="Proteomes" id="UP000222788"/>
    </source>
</evidence>
<evidence type="ECO:0000313" key="1">
    <source>
        <dbReference type="EMBL" id="PHH55100.1"/>
    </source>
</evidence>
<keyword evidence="2" id="KW-1185">Reference proteome</keyword>
<comment type="caution">
    <text evidence="1">The sequence shown here is derived from an EMBL/GenBank/DDBJ whole genome shotgun (WGS) entry which is preliminary data.</text>
</comment>
<dbReference type="EMBL" id="APWK03000015">
    <property type="protein sequence ID" value="PHH55100.1"/>
    <property type="molecule type" value="Genomic_DNA"/>
</dbReference>
<proteinExistence type="predicted"/>
<reference evidence="1 2" key="2">
    <citation type="journal article" date="2013" name="IMA Fungus">
        <title>IMA Genome-F 1: Ceratocystis fimbriata: Draft nuclear genome sequence for the plant pathogen, Ceratocystis fimbriata.</title>
        <authorList>
            <person name="Wilken P.M."/>
            <person name="Steenkamp E.T."/>
            <person name="Wingfield M.J."/>
            <person name="de Beer Z.W."/>
            <person name="Wingfield B.D."/>
        </authorList>
    </citation>
    <scope>NUCLEOTIDE SEQUENCE [LARGE SCALE GENOMIC DNA]</scope>
    <source>
        <strain evidence="1 2">CBS 114723</strain>
    </source>
</reference>
<gene>
    <name evidence="1" type="ORF">CFIMG_007533RA00001</name>
</gene>
<organism evidence="1 2">
    <name type="scientific">Ceratocystis fimbriata CBS 114723</name>
    <dbReference type="NCBI Taxonomy" id="1035309"/>
    <lineage>
        <taxon>Eukaryota</taxon>
        <taxon>Fungi</taxon>
        <taxon>Dikarya</taxon>
        <taxon>Ascomycota</taxon>
        <taxon>Pezizomycotina</taxon>
        <taxon>Sordariomycetes</taxon>
        <taxon>Hypocreomycetidae</taxon>
        <taxon>Microascales</taxon>
        <taxon>Ceratocystidaceae</taxon>
        <taxon>Ceratocystis</taxon>
    </lineage>
</organism>
<protein>
    <submittedName>
        <fullName evidence="1">Uncharacterized protein</fullName>
    </submittedName>
</protein>
<dbReference type="Proteomes" id="UP000222788">
    <property type="component" value="Unassembled WGS sequence"/>
</dbReference>